<dbReference type="AlphaFoldDB" id="A0A8H3QHJ7"/>
<organism evidence="1 2">
    <name type="scientific">Rhizophagus clarus</name>
    <dbReference type="NCBI Taxonomy" id="94130"/>
    <lineage>
        <taxon>Eukaryota</taxon>
        <taxon>Fungi</taxon>
        <taxon>Fungi incertae sedis</taxon>
        <taxon>Mucoromycota</taxon>
        <taxon>Glomeromycotina</taxon>
        <taxon>Glomeromycetes</taxon>
        <taxon>Glomerales</taxon>
        <taxon>Glomeraceae</taxon>
        <taxon>Rhizophagus</taxon>
    </lineage>
</organism>
<reference evidence="1" key="1">
    <citation type="submission" date="2019-10" db="EMBL/GenBank/DDBJ databases">
        <title>Conservation and host-specific expression of non-tandemly repeated heterogenous ribosome RNA gene in arbuscular mycorrhizal fungi.</title>
        <authorList>
            <person name="Maeda T."/>
            <person name="Kobayashi Y."/>
            <person name="Nakagawa T."/>
            <person name="Ezawa T."/>
            <person name="Yamaguchi K."/>
            <person name="Bino T."/>
            <person name="Nishimoto Y."/>
            <person name="Shigenobu S."/>
            <person name="Kawaguchi M."/>
        </authorList>
    </citation>
    <scope>NUCLEOTIDE SEQUENCE</scope>
    <source>
        <strain evidence="1">HR1</strain>
    </source>
</reference>
<evidence type="ECO:0000313" key="1">
    <source>
        <dbReference type="EMBL" id="GES79312.1"/>
    </source>
</evidence>
<evidence type="ECO:0000313" key="2">
    <source>
        <dbReference type="Proteomes" id="UP000615446"/>
    </source>
</evidence>
<dbReference type="Proteomes" id="UP000615446">
    <property type="component" value="Unassembled WGS sequence"/>
</dbReference>
<name>A0A8H3QHJ7_9GLOM</name>
<protein>
    <submittedName>
        <fullName evidence="1">Uncharacterized protein</fullName>
    </submittedName>
</protein>
<gene>
    <name evidence="1" type="ORF">RCL2_000661700</name>
</gene>
<proteinExistence type="predicted"/>
<sequence>MQCMIGVHVMWICQKYKINLNRIILYKFNRMGGDFSQGVLNAKLVILPKKLIDEEMRNMLSLDSTWRIGVPQPTNSYLFIK</sequence>
<dbReference type="EMBL" id="BLAL01000043">
    <property type="protein sequence ID" value="GES79312.1"/>
    <property type="molecule type" value="Genomic_DNA"/>
</dbReference>
<accession>A0A8H3QHJ7</accession>
<comment type="caution">
    <text evidence="1">The sequence shown here is derived from an EMBL/GenBank/DDBJ whole genome shotgun (WGS) entry which is preliminary data.</text>
</comment>